<organism evidence="2 3">
    <name type="scientific">Caenorhabditis japonica</name>
    <dbReference type="NCBI Taxonomy" id="281687"/>
    <lineage>
        <taxon>Eukaryota</taxon>
        <taxon>Metazoa</taxon>
        <taxon>Ecdysozoa</taxon>
        <taxon>Nematoda</taxon>
        <taxon>Chromadorea</taxon>
        <taxon>Rhabditida</taxon>
        <taxon>Rhabditina</taxon>
        <taxon>Rhabditomorpha</taxon>
        <taxon>Rhabditoidea</taxon>
        <taxon>Rhabditidae</taxon>
        <taxon>Peloderinae</taxon>
        <taxon>Caenorhabditis</taxon>
    </lineage>
</organism>
<dbReference type="AlphaFoldDB" id="A0A8R1HSH3"/>
<protein>
    <submittedName>
        <fullName evidence="2">Uncharacterized protein</fullName>
    </submittedName>
</protein>
<evidence type="ECO:0000313" key="2">
    <source>
        <dbReference type="EnsemblMetazoa" id="CJA07633.1"/>
    </source>
</evidence>
<dbReference type="PANTHER" id="PTHR46469:SF1">
    <property type="entry name" value="TRANSCRIPTION INITIATION FACTOR TFIID SUBUNIT 8"/>
    <property type="match status" value="1"/>
</dbReference>
<dbReference type="GO" id="GO:0006367">
    <property type="term" value="P:transcription initiation at RNA polymerase II promoter"/>
    <property type="evidence" value="ECO:0007669"/>
    <property type="project" value="TreeGrafter"/>
</dbReference>
<dbReference type="PANTHER" id="PTHR46469">
    <property type="entry name" value="TRANSCRIPTION INITIATION FACTOR TFIID SUBUNIT 8"/>
    <property type="match status" value="1"/>
</dbReference>
<reference evidence="3" key="1">
    <citation type="submission" date="2010-08" db="EMBL/GenBank/DDBJ databases">
        <authorList>
            <consortium name="Caenorhabditis japonica Sequencing Consortium"/>
            <person name="Wilson R.K."/>
        </authorList>
    </citation>
    <scope>NUCLEOTIDE SEQUENCE [LARGE SCALE GENOMIC DNA]</scope>
    <source>
        <strain evidence="3">DF5081</strain>
    </source>
</reference>
<name>A0A8R1HSH3_CAEJA</name>
<dbReference type="InterPro" id="IPR037818">
    <property type="entry name" value="TAF8"/>
</dbReference>
<feature type="region of interest" description="Disordered" evidence="1">
    <location>
        <begin position="240"/>
        <end position="308"/>
    </location>
</feature>
<accession>A0A8R1HSH3</accession>
<keyword evidence="3" id="KW-1185">Reference proteome</keyword>
<proteinExistence type="predicted"/>
<evidence type="ECO:0000313" key="3">
    <source>
        <dbReference type="Proteomes" id="UP000005237"/>
    </source>
</evidence>
<dbReference type="EnsemblMetazoa" id="CJA07633.1">
    <property type="protein sequence ID" value="CJA07633.1"/>
    <property type="gene ID" value="WBGene00126837"/>
</dbReference>
<evidence type="ECO:0000256" key="1">
    <source>
        <dbReference type="SAM" id="MobiDB-lite"/>
    </source>
</evidence>
<feature type="compositionally biased region" description="Basic and acidic residues" evidence="1">
    <location>
        <begin position="264"/>
        <end position="275"/>
    </location>
</feature>
<reference evidence="2" key="2">
    <citation type="submission" date="2022-06" db="UniProtKB">
        <authorList>
            <consortium name="EnsemblMetazoa"/>
        </authorList>
    </citation>
    <scope>IDENTIFICATION</scope>
    <source>
        <strain evidence="2">DF5081</strain>
    </source>
</reference>
<dbReference type="GO" id="GO:0005669">
    <property type="term" value="C:transcription factor TFIID complex"/>
    <property type="evidence" value="ECO:0007669"/>
    <property type="project" value="InterPro"/>
</dbReference>
<sequence>MTIKISKNSQFQIQEDPEFTYEKVREAMAQKKRNGVTSLVNYMVRNYPTQCLFRNFEEIIHEQVKELFTKESEEKRMQEAFISFRDLLQTNDIDEVKNVTQMLHNKGLINQHDVQSGAEVVCMCSDGSIIDQFGNRVRLSDSVHVDLEDRDKVSQSTSRMSYCGEGAESLRYHWNMDEMLDELIELDSCTMDLADGTDKPDELKYLQEKTTFEYLPEWCHVLTPSFEHRAYLHVVSNDLKAEEESKKEKEKEKDNGGGGGGGEEPVKGKEEEVAHENLYICPPIRDDDFFDEMTPESSSTVLQDAVPA</sequence>
<dbReference type="Proteomes" id="UP000005237">
    <property type="component" value="Unassembled WGS sequence"/>
</dbReference>
<feature type="compositionally biased region" description="Basic and acidic residues" evidence="1">
    <location>
        <begin position="240"/>
        <end position="255"/>
    </location>
</feature>